<proteinExistence type="predicted"/>
<dbReference type="EMBL" id="GGEC01069130">
    <property type="protein sequence ID" value="MBX49614.1"/>
    <property type="molecule type" value="Transcribed_RNA"/>
</dbReference>
<evidence type="ECO:0000313" key="1">
    <source>
        <dbReference type="EMBL" id="MBX49614.1"/>
    </source>
</evidence>
<organism evidence="1">
    <name type="scientific">Rhizophora mucronata</name>
    <name type="common">Asiatic mangrove</name>
    <dbReference type="NCBI Taxonomy" id="61149"/>
    <lineage>
        <taxon>Eukaryota</taxon>
        <taxon>Viridiplantae</taxon>
        <taxon>Streptophyta</taxon>
        <taxon>Embryophyta</taxon>
        <taxon>Tracheophyta</taxon>
        <taxon>Spermatophyta</taxon>
        <taxon>Magnoliopsida</taxon>
        <taxon>eudicotyledons</taxon>
        <taxon>Gunneridae</taxon>
        <taxon>Pentapetalae</taxon>
        <taxon>rosids</taxon>
        <taxon>fabids</taxon>
        <taxon>Malpighiales</taxon>
        <taxon>Rhizophoraceae</taxon>
        <taxon>Rhizophora</taxon>
    </lineage>
</organism>
<dbReference type="AlphaFoldDB" id="A0A2P2P4D2"/>
<protein>
    <submittedName>
        <fullName evidence="1">Uncharacterized protein</fullName>
    </submittedName>
</protein>
<sequence>MRILISTSCSCSHSNLTTLCDK</sequence>
<name>A0A2P2P4D2_RHIMU</name>
<accession>A0A2P2P4D2</accession>
<reference evidence="1" key="1">
    <citation type="submission" date="2018-02" db="EMBL/GenBank/DDBJ databases">
        <title>Rhizophora mucronata_Transcriptome.</title>
        <authorList>
            <person name="Meera S.P."/>
            <person name="Sreeshan A."/>
            <person name="Augustine A."/>
        </authorList>
    </citation>
    <scope>NUCLEOTIDE SEQUENCE</scope>
    <source>
        <tissue evidence="1">Leaf</tissue>
    </source>
</reference>